<keyword evidence="5" id="KW-0664">Pyridoxine biosynthesis</keyword>
<dbReference type="Pfam" id="PF10590">
    <property type="entry name" value="PNP_phzG_C"/>
    <property type="match status" value="1"/>
</dbReference>
<comment type="catalytic activity">
    <reaction evidence="5">
        <text>pyridoxine 5'-phosphate + O2 = pyridoxal 5'-phosphate + H2O2</text>
        <dbReference type="Rhea" id="RHEA:15149"/>
        <dbReference type="ChEBI" id="CHEBI:15379"/>
        <dbReference type="ChEBI" id="CHEBI:16240"/>
        <dbReference type="ChEBI" id="CHEBI:58589"/>
        <dbReference type="ChEBI" id="CHEBI:597326"/>
        <dbReference type="EC" id="1.4.3.5"/>
    </reaction>
</comment>
<proteinExistence type="inferred from homology"/>
<feature type="binding site" evidence="5">
    <location>
        <position position="58"/>
    </location>
    <ligand>
        <name>substrate</name>
    </ligand>
</feature>
<comment type="cofactor">
    <cofactor evidence="5">
        <name>FMN</name>
        <dbReference type="ChEBI" id="CHEBI:58210"/>
    </cofactor>
    <text evidence="5">Binds 1 FMN per subunit.</text>
</comment>
<feature type="binding site" evidence="5">
    <location>
        <position position="119"/>
    </location>
    <ligand>
        <name>substrate</name>
    </ligand>
</feature>
<dbReference type="InterPro" id="IPR012349">
    <property type="entry name" value="Split_barrel_FMN-bd"/>
</dbReference>
<dbReference type="NCBIfam" id="TIGR00558">
    <property type="entry name" value="pdxH"/>
    <property type="match status" value="1"/>
</dbReference>
<evidence type="ECO:0000256" key="3">
    <source>
        <dbReference type="ARBA" id="ARBA00022643"/>
    </source>
</evidence>
<feature type="binding site" evidence="5">
    <location>
        <position position="115"/>
    </location>
    <ligand>
        <name>substrate</name>
    </ligand>
</feature>
<feature type="binding site" evidence="5">
    <location>
        <position position="176"/>
    </location>
    <ligand>
        <name>FMN</name>
        <dbReference type="ChEBI" id="CHEBI:58210"/>
    </ligand>
</feature>
<dbReference type="NCBIfam" id="NF004231">
    <property type="entry name" value="PRK05679.1"/>
    <property type="match status" value="1"/>
</dbReference>
<feature type="binding site" evidence="5">
    <location>
        <position position="186"/>
    </location>
    <ligand>
        <name>FMN</name>
        <dbReference type="ChEBI" id="CHEBI:58210"/>
    </ligand>
</feature>
<keyword evidence="2 5" id="KW-0285">Flavoprotein</keyword>
<evidence type="ECO:0000256" key="4">
    <source>
        <dbReference type="ARBA" id="ARBA00023002"/>
    </source>
</evidence>
<dbReference type="HAMAP" id="MF_01629">
    <property type="entry name" value="PdxH"/>
    <property type="match status" value="1"/>
</dbReference>
<dbReference type="Pfam" id="PF01243">
    <property type="entry name" value="PNPOx_N"/>
    <property type="match status" value="1"/>
</dbReference>
<comment type="subunit">
    <text evidence="5">Homodimer.</text>
</comment>
<comment type="caution">
    <text evidence="8">The sequence shown here is derived from an EMBL/GenBank/DDBJ whole genome shotgun (WGS) entry which is preliminary data.</text>
</comment>
<evidence type="ECO:0000259" key="6">
    <source>
        <dbReference type="Pfam" id="PF01243"/>
    </source>
</evidence>
<feature type="binding site" evidence="5">
    <location>
        <position position="123"/>
    </location>
    <ligand>
        <name>substrate</name>
    </ligand>
</feature>
<sequence length="204" mass="23692">MDYSREALDEQATGDDPMHFFMKWFSEAESAQITEVNAMTLATVDADHRPHARIVLLKGADERGFSFFTNYDSAKGTHIAADPFVALLFFWKELERQVRIDGRIEKLPAAESDEYFYSRPVGSRLGAWASPQSREIPGREVLEQNYERYQKEFGENVPRPPHWGGYLVVPQRIEFWQGRSSRMHDRISFSRNEDGSWKRCRLAP</sequence>
<dbReference type="InterPro" id="IPR011576">
    <property type="entry name" value="Pyridox_Oxase_N"/>
</dbReference>
<evidence type="ECO:0000259" key="7">
    <source>
        <dbReference type="Pfam" id="PF10590"/>
    </source>
</evidence>
<feature type="binding site" evidence="5">
    <location>
        <begin position="68"/>
        <end position="69"/>
    </location>
    <ligand>
        <name>FMN</name>
        <dbReference type="ChEBI" id="CHEBI:58210"/>
    </ligand>
</feature>
<dbReference type="EC" id="1.4.3.5" evidence="5"/>
<evidence type="ECO:0000256" key="2">
    <source>
        <dbReference type="ARBA" id="ARBA00022630"/>
    </source>
</evidence>
<dbReference type="PIRSF" id="PIRSF000190">
    <property type="entry name" value="Pyd_amn-ph_oxd"/>
    <property type="match status" value="1"/>
</dbReference>
<feature type="binding site" evidence="5">
    <location>
        <begin position="53"/>
        <end position="58"/>
    </location>
    <ligand>
        <name>FMN</name>
        <dbReference type="ChEBI" id="CHEBI:58210"/>
    </ligand>
</feature>
<dbReference type="Gene3D" id="2.30.110.10">
    <property type="entry name" value="Electron Transport, Fmn-binding Protein, Chain A"/>
    <property type="match status" value="1"/>
</dbReference>
<dbReference type="InterPro" id="IPR000659">
    <property type="entry name" value="Pyridox_Oxase"/>
</dbReference>
<evidence type="ECO:0000256" key="1">
    <source>
        <dbReference type="ARBA" id="ARBA00007301"/>
    </source>
</evidence>
<feature type="binding site" evidence="5">
    <location>
        <position position="97"/>
    </location>
    <ligand>
        <name>FMN</name>
        <dbReference type="ChEBI" id="CHEBI:58210"/>
    </ligand>
</feature>
<dbReference type="Proteomes" id="UP001500067">
    <property type="component" value="Unassembled WGS sequence"/>
</dbReference>
<dbReference type="InterPro" id="IPR019740">
    <property type="entry name" value="Pyridox_Oxase_CS"/>
</dbReference>
<reference evidence="9" key="1">
    <citation type="journal article" date="2019" name="Int. J. Syst. Evol. Microbiol.">
        <title>The Global Catalogue of Microorganisms (GCM) 10K type strain sequencing project: providing services to taxonomists for standard genome sequencing and annotation.</title>
        <authorList>
            <consortium name="The Broad Institute Genomics Platform"/>
            <consortium name="The Broad Institute Genome Sequencing Center for Infectious Disease"/>
            <person name="Wu L."/>
            <person name="Ma J."/>
        </authorList>
    </citation>
    <scope>NUCLEOTIDE SEQUENCE [LARGE SCALE GENOMIC DNA]</scope>
    <source>
        <strain evidence="9">JCM 32105</strain>
    </source>
</reference>
<feature type="binding site" evidence="5">
    <location>
        <begin position="132"/>
        <end position="133"/>
    </location>
    <ligand>
        <name>FMN</name>
        <dbReference type="ChEBI" id="CHEBI:58210"/>
    </ligand>
</feature>
<dbReference type="PANTHER" id="PTHR10851:SF0">
    <property type="entry name" value="PYRIDOXINE-5'-PHOSPHATE OXIDASE"/>
    <property type="match status" value="1"/>
</dbReference>
<keyword evidence="3 5" id="KW-0288">FMN</keyword>
<evidence type="ECO:0000313" key="8">
    <source>
        <dbReference type="EMBL" id="GAA4468208.1"/>
    </source>
</evidence>
<comment type="caution">
    <text evidence="5">Lacks conserved residue(s) required for the propagation of feature annotation.</text>
</comment>
<evidence type="ECO:0000256" key="5">
    <source>
        <dbReference type="HAMAP-Rule" id="MF_01629"/>
    </source>
</evidence>
<feature type="domain" description="Pyridoxamine 5'-phosphate oxidase N-terminal" evidence="6">
    <location>
        <begin position="27"/>
        <end position="149"/>
    </location>
</feature>
<feature type="binding site" evidence="5">
    <location>
        <position position="75"/>
    </location>
    <ligand>
        <name>FMN</name>
        <dbReference type="ChEBI" id="CHEBI:58210"/>
    </ligand>
</feature>
<dbReference type="SUPFAM" id="SSF50475">
    <property type="entry name" value="FMN-binding split barrel"/>
    <property type="match status" value="1"/>
</dbReference>
<comment type="function">
    <text evidence="5">Catalyzes the oxidation of either pyridoxine 5'-phosphate (PNP) or pyridoxamine 5'-phosphate (PMP) into pyridoxal 5'-phosphate (PLP).</text>
</comment>
<organism evidence="8 9">
    <name type="scientific">Nemorincola caseinilytica</name>
    <dbReference type="NCBI Taxonomy" id="2054315"/>
    <lineage>
        <taxon>Bacteria</taxon>
        <taxon>Pseudomonadati</taxon>
        <taxon>Bacteroidota</taxon>
        <taxon>Chitinophagia</taxon>
        <taxon>Chitinophagales</taxon>
        <taxon>Chitinophagaceae</taxon>
        <taxon>Nemorincola</taxon>
    </lineage>
</organism>
<dbReference type="PANTHER" id="PTHR10851">
    <property type="entry name" value="PYRIDOXINE-5-PHOSPHATE OXIDASE"/>
    <property type="match status" value="1"/>
</dbReference>
<protein>
    <recommendedName>
        <fullName evidence="5">Pyridoxine/pyridoxamine 5'-phosphate oxidase</fullName>
        <ecNumber evidence="5">1.4.3.5</ecNumber>
    </recommendedName>
    <alternativeName>
        <fullName evidence="5">PNP/PMP oxidase</fullName>
        <shortName evidence="5">PNPOx</shortName>
    </alternativeName>
    <alternativeName>
        <fullName evidence="5">Pyridoxal 5'-phosphate synthase</fullName>
    </alternativeName>
</protein>
<feature type="domain" description="Pyridoxine 5'-phosphate oxidase dimerisation C-terminal" evidence="7">
    <location>
        <begin position="163"/>
        <end position="204"/>
    </location>
</feature>
<comment type="pathway">
    <text evidence="5">Cofactor metabolism; pyridoxal 5'-phosphate salvage; pyridoxal 5'-phosphate from pyridoxamine 5'-phosphate: step 1/1.</text>
</comment>
<name>A0ABP8NJC2_9BACT</name>
<comment type="similarity">
    <text evidence="1 5">Belongs to the pyridoxamine 5'-phosphate oxidase family.</text>
</comment>
<dbReference type="EMBL" id="BAABFA010000019">
    <property type="protein sequence ID" value="GAA4468208.1"/>
    <property type="molecule type" value="Genomic_DNA"/>
</dbReference>
<dbReference type="PROSITE" id="PS01064">
    <property type="entry name" value="PYRIDOX_OXIDASE"/>
    <property type="match status" value="1"/>
</dbReference>
<comment type="pathway">
    <text evidence="5">Cofactor metabolism; pyridoxal 5'-phosphate salvage; pyridoxal 5'-phosphate from pyridoxine 5'-phosphate: step 1/1.</text>
</comment>
<keyword evidence="4 5" id="KW-0560">Oxidoreductase</keyword>
<comment type="catalytic activity">
    <reaction evidence="5">
        <text>pyridoxamine 5'-phosphate + O2 + H2O = pyridoxal 5'-phosphate + H2O2 + NH4(+)</text>
        <dbReference type="Rhea" id="RHEA:15817"/>
        <dbReference type="ChEBI" id="CHEBI:15377"/>
        <dbReference type="ChEBI" id="CHEBI:15379"/>
        <dbReference type="ChEBI" id="CHEBI:16240"/>
        <dbReference type="ChEBI" id="CHEBI:28938"/>
        <dbReference type="ChEBI" id="CHEBI:58451"/>
        <dbReference type="ChEBI" id="CHEBI:597326"/>
        <dbReference type="EC" id="1.4.3.5"/>
    </reaction>
</comment>
<evidence type="ECO:0000313" key="9">
    <source>
        <dbReference type="Proteomes" id="UP001500067"/>
    </source>
</evidence>
<accession>A0ABP8NJC2</accession>
<gene>
    <name evidence="5 8" type="primary">pdxH</name>
    <name evidence="8" type="ORF">GCM10023093_25350</name>
</gene>
<feature type="binding site" evidence="5">
    <location>
        <begin position="182"/>
        <end position="184"/>
    </location>
    <ligand>
        <name>substrate</name>
    </ligand>
</feature>
<keyword evidence="9" id="KW-1185">Reference proteome</keyword>
<dbReference type="InterPro" id="IPR019576">
    <property type="entry name" value="Pyridoxamine_oxidase_dimer_C"/>
</dbReference>